<dbReference type="GO" id="GO:0000139">
    <property type="term" value="C:Golgi membrane"/>
    <property type="evidence" value="ECO:0007669"/>
    <property type="project" value="TreeGrafter"/>
</dbReference>
<protein>
    <recommendedName>
        <fullName evidence="6">Ribitol-5-phosphate transferase</fullName>
    </recommendedName>
</protein>
<evidence type="ECO:0000259" key="7">
    <source>
        <dbReference type="Pfam" id="PF04991"/>
    </source>
</evidence>
<dbReference type="InterPro" id="IPR045587">
    <property type="entry name" value="FKTN_N"/>
</dbReference>
<evidence type="ECO:0000256" key="1">
    <source>
        <dbReference type="ARBA" id="ARBA00004167"/>
    </source>
</evidence>
<keyword evidence="4" id="KW-1133">Transmembrane helix</keyword>
<keyword evidence="10" id="KW-1185">Reference proteome</keyword>
<reference evidence="10" key="1">
    <citation type="submission" date="2003-08" db="EMBL/GenBank/DDBJ databases">
        <authorList>
            <person name="Birren B."/>
            <person name="Nusbaum C."/>
            <person name="Abebe A."/>
            <person name="Abouelleil A."/>
            <person name="Adekoya E."/>
            <person name="Ait-zahra M."/>
            <person name="Allen N."/>
            <person name="Allen T."/>
            <person name="An P."/>
            <person name="Anderson M."/>
            <person name="Anderson S."/>
            <person name="Arachchi H."/>
            <person name="Armbruster J."/>
            <person name="Bachantsang P."/>
            <person name="Baldwin J."/>
            <person name="Barry A."/>
            <person name="Bayul T."/>
            <person name="Blitshsteyn B."/>
            <person name="Bloom T."/>
            <person name="Blye J."/>
            <person name="Boguslavskiy L."/>
            <person name="Borowsky M."/>
            <person name="Boukhgalter B."/>
            <person name="Brunache A."/>
            <person name="Butler J."/>
            <person name="Calixte N."/>
            <person name="Calvo S."/>
            <person name="Camarata J."/>
            <person name="Campo K."/>
            <person name="Chang J."/>
            <person name="Cheshatsang Y."/>
            <person name="Citroen M."/>
            <person name="Collymore A."/>
            <person name="Considine T."/>
            <person name="Cook A."/>
            <person name="Cooke P."/>
            <person name="Corum B."/>
            <person name="Cuomo C."/>
            <person name="David R."/>
            <person name="Dawoe T."/>
            <person name="Degray S."/>
            <person name="Dodge S."/>
            <person name="Dooley K."/>
            <person name="Dorje P."/>
            <person name="Dorjee K."/>
            <person name="Dorris L."/>
            <person name="Duffey N."/>
            <person name="Dupes A."/>
            <person name="Elkins T."/>
            <person name="Engels R."/>
            <person name="Erickson J."/>
            <person name="Farina A."/>
            <person name="Faro S."/>
            <person name="Ferreira P."/>
            <person name="Fischer H."/>
            <person name="Fitzgerald M."/>
            <person name="Foley K."/>
            <person name="Gage D."/>
            <person name="Galagan J."/>
            <person name="Gearin G."/>
            <person name="Gnerre S."/>
            <person name="Gnirke A."/>
            <person name="Goyette A."/>
            <person name="Graham J."/>
            <person name="Grandbois E."/>
            <person name="Gyaltsen K."/>
            <person name="Hafez N."/>
            <person name="Hagopian D."/>
            <person name="Hagos B."/>
            <person name="Hall J."/>
            <person name="Hatcher B."/>
            <person name="Heller A."/>
            <person name="Higgins H."/>
            <person name="Honan T."/>
            <person name="Horn A."/>
            <person name="Houde N."/>
            <person name="Hughes L."/>
            <person name="Hulme W."/>
            <person name="Husby E."/>
            <person name="Iliev I."/>
            <person name="Jaffe D."/>
            <person name="Jones C."/>
            <person name="Kamal M."/>
            <person name="Kamat A."/>
            <person name="Kamvysselis M."/>
            <person name="Karlsson E."/>
            <person name="Kells C."/>
            <person name="Kieu A."/>
            <person name="Kisner P."/>
            <person name="Kodira C."/>
            <person name="Kulbokas E."/>
            <person name="Labutti K."/>
            <person name="Lama D."/>
            <person name="Landers T."/>
            <person name="Leger J."/>
            <person name="Levine S."/>
            <person name="Lewis D."/>
            <person name="Lewis T."/>
            <person name="Lindblad-toh K."/>
            <person name="Liu X."/>
            <person name="Lokyitsang T."/>
            <person name="Lokyitsang Y."/>
            <person name="Lucien O."/>
            <person name="Lui A."/>
            <person name="Ma L.J."/>
            <person name="Mabbitt R."/>
            <person name="Macdonald J."/>
            <person name="Maclean C."/>
            <person name="Major J."/>
            <person name="Manning J."/>
            <person name="Marabella R."/>
            <person name="Maru K."/>
            <person name="Matthews C."/>
            <person name="Mauceli E."/>
            <person name="Mccarthy M."/>
            <person name="Mcdonough S."/>
            <person name="Mcghee T."/>
            <person name="Meldrim J."/>
            <person name="Meneus L."/>
            <person name="Mesirov J."/>
            <person name="Mihalev A."/>
            <person name="Mihova T."/>
            <person name="Mikkelsen T."/>
            <person name="Mlenga V."/>
            <person name="Moru K."/>
            <person name="Mozes J."/>
            <person name="Mulrain L."/>
            <person name="Munson G."/>
            <person name="Naylor J."/>
            <person name="Newes C."/>
            <person name="Nguyen C."/>
            <person name="Nguyen N."/>
            <person name="Nguyen T."/>
            <person name="Nicol R."/>
            <person name="Nielsen C."/>
            <person name="Nizzari M."/>
            <person name="Norbu C."/>
            <person name="Norbu N."/>
            <person name="O'donnell P."/>
            <person name="Okoawo O."/>
            <person name="O'leary S."/>
            <person name="Omotosho B."/>
            <person name="O'neill K."/>
            <person name="Osman S."/>
            <person name="Parker S."/>
            <person name="Perrin D."/>
            <person name="Phunkhang P."/>
            <person name="Piqani B."/>
            <person name="Purcell S."/>
            <person name="Rachupka T."/>
            <person name="Ramasamy U."/>
            <person name="Rameau R."/>
            <person name="Ray V."/>
            <person name="Raymond C."/>
            <person name="Retta R."/>
            <person name="Richardson S."/>
            <person name="Rise C."/>
            <person name="Rodriguez J."/>
            <person name="Rogers J."/>
            <person name="Rogov P."/>
            <person name="Rutman M."/>
            <person name="Schupbach R."/>
            <person name="Seaman C."/>
            <person name="Settipalli S."/>
            <person name="Sharpe T."/>
            <person name="Sheridan J."/>
            <person name="Sherpa N."/>
            <person name="Shi J."/>
            <person name="Smirnov S."/>
            <person name="Smith C."/>
            <person name="Sougnez C."/>
            <person name="Spencer B."/>
            <person name="Stalker J."/>
            <person name="Stange-thomann N."/>
            <person name="Stavropoulos S."/>
            <person name="Stetson K."/>
            <person name="Stone C."/>
            <person name="Stone S."/>
            <person name="Stubbs M."/>
            <person name="Talamas J."/>
            <person name="Tchuinga P."/>
            <person name="Tenzing P."/>
            <person name="Tesfaye S."/>
            <person name="Theodore J."/>
            <person name="Thoulutsang Y."/>
            <person name="Topham K."/>
            <person name="Towey S."/>
            <person name="Tsamla T."/>
            <person name="Tsomo N."/>
            <person name="Vallee D."/>
            <person name="Vassiliev H."/>
            <person name="Venkataraman V."/>
            <person name="Vinson J."/>
            <person name="Vo A."/>
            <person name="Wade C."/>
            <person name="Wang S."/>
            <person name="Wangchuk T."/>
            <person name="Wangdi T."/>
            <person name="Whittaker C."/>
            <person name="Wilkinson J."/>
            <person name="Wu Y."/>
            <person name="Wyman D."/>
            <person name="Yadav S."/>
            <person name="Yang S."/>
            <person name="Yang X."/>
            <person name="Yeager S."/>
            <person name="Yee E."/>
            <person name="Young G."/>
            <person name="Zainoun J."/>
            <person name="Zembeck L."/>
            <person name="Zimmer A."/>
            <person name="Zody M."/>
            <person name="Lander E."/>
        </authorList>
    </citation>
    <scope>NUCLEOTIDE SEQUENCE [LARGE SCALE GENOMIC DNA]</scope>
</reference>
<dbReference type="Pfam" id="PF04991">
    <property type="entry name" value="LicD"/>
    <property type="match status" value="1"/>
</dbReference>
<evidence type="ECO:0000313" key="9">
    <source>
        <dbReference type="Ensembl" id="ENSCSAVP00000017193.1"/>
    </source>
</evidence>
<evidence type="ECO:0000256" key="2">
    <source>
        <dbReference type="ARBA" id="ARBA00010623"/>
    </source>
</evidence>
<accession>H2ZHX7</accession>
<dbReference type="PANTHER" id="PTHR15407:SF28">
    <property type="entry name" value="RIBITOL-5-PHOSPHATE TRANSFERASE FKTN"/>
    <property type="match status" value="1"/>
</dbReference>
<dbReference type="eggNOG" id="ENOG502QUDN">
    <property type="taxonomic scope" value="Eukaryota"/>
</dbReference>
<evidence type="ECO:0000256" key="5">
    <source>
        <dbReference type="ARBA" id="ARBA00023136"/>
    </source>
</evidence>
<name>H2ZHX7_CIOSA</name>
<dbReference type="Proteomes" id="UP000007875">
    <property type="component" value="Unassembled WGS sequence"/>
</dbReference>
<keyword evidence="3" id="KW-0812">Transmembrane</keyword>
<dbReference type="InterPro" id="IPR007074">
    <property type="entry name" value="LicD/FKTN/FKRP_NTP_transf"/>
</dbReference>
<feature type="domain" description="Ribitol-5-phosphate transferase FKTN N-terminal" evidence="8">
    <location>
        <begin position="7"/>
        <end position="240"/>
    </location>
</feature>
<organism evidence="9 10">
    <name type="scientific">Ciona savignyi</name>
    <name type="common">Pacific transparent sea squirt</name>
    <dbReference type="NCBI Taxonomy" id="51511"/>
    <lineage>
        <taxon>Eukaryota</taxon>
        <taxon>Metazoa</taxon>
        <taxon>Chordata</taxon>
        <taxon>Tunicata</taxon>
        <taxon>Ascidiacea</taxon>
        <taxon>Phlebobranchia</taxon>
        <taxon>Cionidae</taxon>
        <taxon>Ciona</taxon>
    </lineage>
</organism>
<comment type="subcellular location">
    <subcellularLocation>
        <location evidence="1">Membrane</location>
        <topology evidence="1">Single-pass membrane protein</topology>
    </subcellularLocation>
</comment>
<evidence type="ECO:0000256" key="6">
    <source>
        <dbReference type="ARBA" id="ARBA00033332"/>
    </source>
</evidence>
<dbReference type="InParanoid" id="H2ZHX7"/>
<reference evidence="9" key="2">
    <citation type="submission" date="2025-08" db="UniProtKB">
        <authorList>
            <consortium name="Ensembl"/>
        </authorList>
    </citation>
    <scope>IDENTIFICATION</scope>
</reference>
<feature type="domain" description="LicD/FKTN/FKRP nucleotidyltransferase" evidence="7">
    <location>
        <begin position="260"/>
        <end position="307"/>
    </location>
</feature>
<evidence type="ECO:0000313" key="10">
    <source>
        <dbReference type="Proteomes" id="UP000007875"/>
    </source>
</evidence>
<dbReference type="GeneTree" id="ENSGT00390000014471"/>
<reference evidence="9" key="3">
    <citation type="submission" date="2025-09" db="UniProtKB">
        <authorList>
            <consortium name="Ensembl"/>
        </authorList>
    </citation>
    <scope>IDENTIFICATION</scope>
</reference>
<dbReference type="GO" id="GO:0009100">
    <property type="term" value="P:glycoprotein metabolic process"/>
    <property type="evidence" value="ECO:0007669"/>
    <property type="project" value="UniProtKB-ARBA"/>
</dbReference>
<dbReference type="STRING" id="51511.ENSCSAVP00000017193"/>
<keyword evidence="5" id="KW-0472">Membrane</keyword>
<dbReference type="HOGENOM" id="CLU_047572_0_0_1"/>
<proteinExistence type="inferred from homology"/>
<dbReference type="OMA" id="PCETEKY"/>
<sequence length="431" mass="50579">ITDASVTHQKHCLDKFLSVFKDHKIPMILFDFDIFPNLFQSRPRSWHESDHQCKTLCKYHPEEKNVITFAIQGTKFHGQEESIQKDLTRLGFTTHITFVEDPRFYGEGKPVLIPSYFWAAKKDHVIHIAFLYDRVTSYLWIGPVTDKDWTDTVNVLAPALSDGWHSMERIGAKFPRYAQAIDKGMHFLGLPIEIDGHKFSVPYHITKFLERYHTSHFIECNFKRAKQFKKQFGKELTEKDKTFVASSKKIMQTAKKVLDKLEIPFWLSSGTCLGWFRQCNVIPHSKDVDFGVWIKDYKPSLIKRMEKAGLLLKHKFGFVKDSFELSFVSEEGVKLDIFFFYEETDYVWNGGTQAHDGRKYKYKFPKFTLCWTEFVGLKVRVPCDTHTYIEANYGKNWMEEVKQWQWNLSPPNVETNGQWGDSEINEAVQIY</sequence>
<dbReference type="Ensembl" id="ENSCSAVT00000017381.1">
    <property type="protein sequence ID" value="ENSCSAVP00000017193.1"/>
    <property type="gene ID" value="ENSCSAVG00000010116.1"/>
</dbReference>
<dbReference type="AlphaFoldDB" id="H2ZHX7"/>
<dbReference type="Pfam" id="PF19737">
    <property type="entry name" value="FKTN_N"/>
    <property type="match status" value="1"/>
</dbReference>
<evidence type="ECO:0000256" key="3">
    <source>
        <dbReference type="ARBA" id="ARBA00022692"/>
    </source>
</evidence>
<comment type="similarity">
    <text evidence="2">Belongs to the LicD transferase family.</text>
</comment>
<evidence type="ECO:0000256" key="4">
    <source>
        <dbReference type="ARBA" id="ARBA00022989"/>
    </source>
</evidence>
<dbReference type="InterPro" id="IPR009644">
    <property type="entry name" value="FKTN/MNN4/W02B3.4-1"/>
</dbReference>
<evidence type="ECO:0000259" key="8">
    <source>
        <dbReference type="Pfam" id="PF19737"/>
    </source>
</evidence>
<dbReference type="PANTHER" id="PTHR15407">
    <property type="entry name" value="FUKUTIN-RELATED"/>
    <property type="match status" value="1"/>
</dbReference>